<feature type="region of interest" description="Disordered" evidence="1">
    <location>
        <begin position="1"/>
        <end position="87"/>
    </location>
</feature>
<protein>
    <submittedName>
        <fullName evidence="2">Uncharacterized protein</fullName>
    </submittedName>
</protein>
<keyword evidence="3" id="KW-1185">Reference proteome</keyword>
<feature type="compositionally biased region" description="Low complexity" evidence="1">
    <location>
        <begin position="72"/>
        <end position="87"/>
    </location>
</feature>
<sequence>MGRPLTHTATQLNYSFSRRRSPERPTAPEASSQRAHRAARRRKDTLKGTATPRLPGHEPAAPIGRRLPACWPPGRSSPGVRGSGMRSTWAPCTLDSFRLLPWSLELTRAPNMHIIEATPGSPHRRAACPDAPVVFHRHVRGH</sequence>
<evidence type="ECO:0000313" key="2">
    <source>
        <dbReference type="EMBL" id="KAJ8387434.1"/>
    </source>
</evidence>
<evidence type="ECO:0000256" key="1">
    <source>
        <dbReference type="SAM" id="MobiDB-lite"/>
    </source>
</evidence>
<name>A0AAD7W946_9TELE</name>
<feature type="compositionally biased region" description="Polar residues" evidence="1">
    <location>
        <begin position="7"/>
        <end position="16"/>
    </location>
</feature>
<dbReference type="Proteomes" id="UP001221898">
    <property type="component" value="Unassembled WGS sequence"/>
</dbReference>
<proteinExistence type="predicted"/>
<dbReference type="AlphaFoldDB" id="A0AAD7W946"/>
<feature type="compositionally biased region" description="Basic residues" evidence="1">
    <location>
        <begin position="34"/>
        <end position="44"/>
    </location>
</feature>
<reference evidence="2" key="1">
    <citation type="journal article" date="2023" name="Science">
        <title>Genome structures resolve the early diversification of teleost fishes.</title>
        <authorList>
            <person name="Parey E."/>
            <person name="Louis A."/>
            <person name="Montfort J."/>
            <person name="Bouchez O."/>
            <person name="Roques C."/>
            <person name="Iampietro C."/>
            <person name="Lluch J."/>
            <person name="Castinel A."/>
            <person name="Donnadieu C."/>
            <person name="Desvignes T."/>
            <person name="Floi Bucao C."/>
            <person name="Jouanno E."/>
            <person name="Wen M."/>
            <person name="Mejri S."/>
            <person name="Dirks R."/>
            <person name="Jansen H."/>
            <person name="Henkel C."/>
            <person name="Chen W.J."/>
            <person name="Zahm M."/>
            <person name="Cabau C."/>
            <person name="Klopp C."/>
            <person name="Thompson A.W."/>
            <person name="Robinson-Rechavi M."/>
            <person name="Braasch I."/>
            <person name="Lecointre G."/>
            <person name="Bobe J."/>
            <person name="Postlethwait J.H."/>
            <person name="Berthelot C."/>
            <person name="Roest Crollius H."/>
            <person name="Guiguen Y."/>
        </authorList>
    </citation>
    <scope>NUCLEOTIDE SEQUENCE</scope>
    <source>
        <strain evidence="2">NC1722</strain>
    </source>
</reference>
<dbReference type="EMBL" id="JAINUG010000211">
    <property type="protein sequence ID" value="KAJ8387434.1"/>
    <property type="molecule type" value="Genomic_DNA"/>
</dbReference>
<accession>A0AAD7W946</accession>
<organism evidence="2 3">
    <name type="scientific">Aldrovandia affinis</name>
    <dbReference type="NCBI Taxonomy" id="143900"/>
    <lineage>
        <taxon>Eukaryota</taxon>
        <taxon>Metazoa</taxon>
        <taxon>Chordata</taxon>
        <taxon>Craniata</taxon>
        <taxon>Vertebrata</taxon>
        <taxon>Euteleostomi</taxon>
        <taxon>Actinopterygii</taxon>
        <taxon>Neopterygii</taxon>
        <taxon>Teleostei</taxon>
        <taxon>Notacanthiformes</taxon>
        <taxon>Halosauridae</taxon>
        <taxon>Aldrovandia</taxon>
    </lineage>
</organism>
<comment type="caution">
    <text evidence="2">The sequence shown here is derived from an EMBL/GenBank/DDBJ whole genome shotgun (WGS) entry which is preliminary data.</text>
</comment>
<evidence type="ECO:0000313" key="3">
    <source>
        <dbReference type="Proteomes" id="UP001221898"/>
    </source>
</evidence>
<gene>
    <name evidence="2" type="ORF">AAFF_G00156720</name>
</gene>